<feature type="non-terminal residue" evidence="1">
    <location>
        <position position="118"/>
    </location>
</feature>
<dbReference type="InterPro" id="IPR045117">
    <property type="entry name" value="ATXN2-like"/>
</dbReference>
<gene>
    <name evidence="1" type="ORF">WICMUC_000505</name>
</gene>
<evidence type="ECO:0000313" key="2">
    <source>
        <dbReference type="Proteomes" id="UP000769528"/>
    </source>
</evidence>
<sequence>VGLILKYPQLKKGSFTPSEEVNNKAELQETLIFSEKDILKMEFEDVDFEPIQQPGKPRLNTSGRSFRTDIDISANSAFHERELQKWVPDEDTDARLTEGLEDVDSNVHWDQFEVNERK</sequence>
<dbReference type="PANTHER" id="PTHR12854">
    <property type="entry name" value="ATAXIN 2-RELATED"/>
    <property type="match status" value="1"/>
</dbReference>
<organism evidence="1 2">
    <name type="scientific">Wickerhamomyces mucosus</name>
    <dbReference type="NCBI Taxonomy" id="1378264"/>
    <lineage>
        <taxon>Eukaryota</taxon>
        <taxon>Fungi</taxon>
        <taxon>Dikarya</taxon>
        <taxon>Ascomycota</taxon>
        <taxon>Saccharomycotina</taxon>
        <taxon>Saccharomycetes</taxon>
        <taxon>Phaffomycetales</taxon>
        <taxon>Wickerhamomycetaceae</taxon>
        <taxon>Wickerhamomyces</taxon>
    </lineage>
</organism>
<proteinExistence type="predicted"/>
<dbReference type="Proteomes" id="UP000769528">
    <property type="component" value="Unassembled WGS sequence"/>
</dbReference>
<reference evidence="1" key="1">
    <citation type="journal article" date="2021" name="Open Biol.">
        <title>Shared evolutionary footprints suggest mitochondrial oxidative damage underlies multiple complex I losses in fungi.</title>
        <authorList>
            <person name="Schikora-Tamarit M.A."/>
            <person name="Marcet-Houben M."/>
            <person name="Nosek J."/>
            <person name="Gabaldon T."/>
        </authorList>
    </citation>
    <scope>NUCLEOTIDE SEQUENCE</scope>
    <source>
        <strain evidence="1">CBS6341</strain>
    </source>
</reference>
<dbReference type="GO" id="GO:0010494">
    <property type="term" value="C:cytoplasmic stress granule"/>
    <property type="evidence" value="ECO:0007669"/>
    <property type="project" value="TreeGrafter"/>
</dbReference>
<dbReference type="EMBL" id="JAEUBF010000155">
    <property type="protein sequence ID" value="KAH3680182.1"/>
    <property type="molecule type" value="Genomic_DNA"/>
</dbReference>
<dbReference type="AlphaFoldDB" id="A0A9P8PXV2"/>
<dbReference type="OrthoDB" id="2275718at2759"/>
<protein>
    <submittedName>
        <fullName evidence="1">Uncharacterized protein</fullName>
    </submittedName>
</protein>
<feature type="non-terminal residue" evidence="1">
    <location>
        <position position="1"/>
    </location>
</feature>
<dbReference type="GO" id="GO:0034063">
    <property type="term" value="P:stress granule assembly"/>
    <property type="evidence" value="ECO:0007669"/>
    <property type="project" value="TreeGrafter"/>
</dbReference>
<reference evidence="1" key="2">
    <citation type="submission" date="2021-01" db="EMBL/GenBank/DDBJ databases">
        <authorList>
            <person name="Schikora-Tamarit M.A."/>
        </authorList>
    </citation>
    <scope>NUCLEOTIDE SEQUENCE</scope>
    <source>
        <strain evidence="1">CBS6341</strain>
    </source>
</reference>
<comment type="caution">
    <text evidence="1">The sequence shown here is derived from an EMBL/GenBank/DDBJ whole genome shotgun (WGS) entry which is preliminary data.</text>
</comment>
<evidence type="ECO:0000313" key="1">
    <source>
        <dbReference type="EMBL" id="KAH3680182.1"/>
    </source>
</evidence>
<dbReference type="GO" id="GO:0003729">
    <property type="term" value="F:mRNA binding"/>
    <property type="evidence" value="ECO:0007669"/>
    <property type="project" value="TreeGrafter"/>
</dbReference>
<dbReference type="PANTHER" id="PTHR12854:SF7">
    <property type="entry name" value="ATAXIN-2 HOMOLOG"/>
    <property type="match status" value="1"/>
</dbReference>
<keyword evidence="2" id="KW-1185">Reference proteome</keyword>
<accession>A0A9P8PXV2</accession>
<name>A0A9P8PXV2_9ASCO</name>